<proteinExistence type="inferred from homology"/>
<dbReference type="FunFam" id="2.60.210.10:FF:000002">
    <property type="entry name" value="E3 ubiquitin-protein ligase"/>
    <property type="match status" value="1"/>
</dbReference>
<evidence type="ECO:0000256" key="1">
    <source>
        <dbReference type="ARBA" id="ARBA00000900"/>
    </source>
</evidence>
<evidence type="ECO:0000256" key="7">
    <source>
        <dbReference type="ARBA" id="ARBA00022771"/>
    </source>
</evidence>
<dbReference type="Pfam" id="PF21362">
    <property type="entry name" value="Sina_RING"/>
    <property type="match status" value="1"/>
</dbReference>
<keyword evidence="8 14" id="KW-0833">Ubl conjugation pathway</keyword>
<comment type="similarity">
    <text evidence="3 14">Belongs to the SINA (Seven in absentia) family.</text>
</comment>
<comment type="domain">
    <text evidence="14">The RING-type zinc finger domain is essential for ubiquitin ligase activity.</text>
</comment>
<keyword evidence="4" id="KW-0716">Sensory transduction</keyword>
<dbReference type="InterPro" id="IPR001841">
    <property type="entry name" value="Znf_RING"/>
</dbReference>
<dbReference type="GO" id="GO:0061630">
    <property type="term" value="F:ubiquitin protein ligase activity"/>
    <property type="evidence" value="ECO:0007669"/>
    <property type="project" value="UniProtKB-EC"/>
</dbReference>
<dbReference type="Gene3D" id="3.30.40.10">
    <property type="entry name" value="Zinc/RING finger domain, C3HC4 (zinc finger)"/>
    <property type="match status" value="2"/>
</dbReference>
<sequence length="255" mass="28991">MATVQEDLASEFQCPVCCNYIHTPILQCPNSHLICANCRPKLTCCPICRARLGNFRNFAMEKVARTLMLPCNYSTFGCAVALLHTERWAHEEACEFRPYSCPSRLASCKWEGSLEQVMTHLMTSHKSIAILQGEAVVFPASDISQRRKRQSVMIQSCFGHHFRLLLEKRVKWDGHQHLSAIVQLIGTRKQTKKFAYKLELNGHGRRLTLEATPKSIHEQVTIIILNSDCLQFDGYTARLFADDGILRIHVSISMV</sequence>
<dbReference type="PANTHER" id="PTHR45877:SF2">
    <property type="entry name" value="E3 UBIQUITIN-PROTEIN LIGASE SINA-RELATED"/>
    <property type="match status" value="1"/>
</dbReference>
<dbReference type="EC" id="2.3.2.27" evidence="14"/>
<comment type="domain">
    <text evidence="14">The SBD domain (substrate-binding domain) mediates the interaction with substrate proteins. It is related to the TRAF family.</text>
</comment>
<dbReference type="GO" id="GO:0016567">
    <property type="term" value="P:protein ubiquitination"/>
    <property type="evidence" value="ECO:0007669"/>
    <property type="project" value="UniProtKB-UniPathway"/>
</dbReference>
<dbReference type="GO" id="GO:0005737">
    <property type="term" value="C:cytoplasm"/>
    <property type="evidence" value="ECO:0007669"/>
    <property type="project" value="InterPro"/>
</dbReference>
<dbReference type="OrthoDB" id="941555at2759"/>
<evidence type="ECO:0000256" key="4">
    <source>
        <dbReference type="ARBA" id="ARBA00022606"/>
    </source>
</evidence>
<name>A0A2J7QR24_9NEOP</name>
<comment type="subunit">
    <text evidence="12">Component of some E3 complex at least composed of sina, ebi and phyl. Interacts with eff.</text>
</comment>
<dbReference type="InterPro" id="IPR013083">
    <property type="entry name" value="Znf_RING/FYVE/PHD"/>
</dbReference>
<comment type="function">
    <text evidence="11">E3 ubiquitin-protein ligase that is required for specification of R7 photoreceptor cell fate in the eye by mediating the ubiquitination and subsequent proteasomal degradation of Tramtrack (ttk). E3 Ubiquitin ligases accept ubiquitin from an E2 ubiquitin-conjugating enzyme in the form of a thioester and then directly transfers the ubiquitin to targeted substrates. Acts via the formation of a complex with ebi and phyl that ubiquitinates the transcription repressor ttk, a general inhibitor of photoreceptor differentiation, in a subset of photoreceptor cells in the eye, leading to the differentiation of cells into neurons. Also involved in external sensory organ development.</text>
</comment>
<reference evidence="17 18" key="1">
    <citation type="submission" date="2017-12" db="EMBL/GenBank/DDBJ databases">
        <title>Hemimetabolous genomes reveal molecular basis of termite eusociality.</title>
        <authorList>
            <person name="Harrison M.C."/>
            <person name="Jongepier E."/>
            <person name="Robertson H.M."/>
            <person name="Arning N."/>
            <person name="Bitard-Feildel T."/>
            <person name="Chao H."/>
            <person name="Childers C.P."/>
            <person name="Dinh H."/>
            <person name="Doddapaneni H."/>
            <person name="Dugan S."/>
            <person name="Gowin J."/>
            <person name="Greiner C."/>
            <person name="Han Y."/>
            <person name="Hu H."/>
            <person name="Hughes D.S.T."/>
            <person name="Huylmans A.-K."/>
            <person name="Kemena C."/>
            <person name="Kremer L.P.M."/>
            <person name="Lee S.L."/>
            <person name="Lopez-Ezquerra A."/>
            <person name="Mallet L."/>
            <person name="Monroy-Kuhn J.M."/>
            <person name="Moser A."/>
            <person name="Murali S.C."/>
            <person name="Muzny D.M."/>
            <person name="Otani S."/>
            <person name="Piulachs M.-D."/>
            <person name="Poelchau M."/>
            <person name="Qu J."/>
            <person name="Schaub F."/>
            <person name="Wada-Katsumata A."/>
            <person name="Worley K.C."/>
            <person name="Xie Q."/>
            <person name="Ylla G."/>
            <person name="Poulsen M."/>
            <person name="Gibbs R.A."/>
            <person name="Schal C."/>
            <person name="Richards S."/>
            <person name="Belles X."/>
            <person name="Korb J."/>
            <person name="Bornberg-Bauer E."/>
        </authorList>
    </citation>
    <scope>NUCLEOTIDE SEQUENCE [LARGE SCALE GENOMIC DNA]</scope>
    <source>
        <tissue evidence="17">Whole body</tissue>
    </source>
</reference>
<dbReference type="GO" id="GO:0043161">
    <property type="term" value="P:proteasome-mediated ubiquitin-dependent protein catabolic process"/>
    <property type="evidence" value="ECO:0007669"/>
    <property type="project" value="TreeGrafter"/>
</dbReference>
<keyword evidence="10" id="KW-0844">Vision</keyword>
<evidence type="ECO:0000256" key="11">
    <source>
        <dbReference type="ARBA" id="ARBA00060311"/>
    </source>
</evidence>
<keyword evidence="5" id="KW-0808">Transferase</keyword>
<evidence type="ECO:0000259" key="15">
    <source>
        <dbReference type="PROSITE" id="PS50089"/>
    </source>
</evidence>
<evidence type="ECO:0000256" key="6">
    <source>
        <dbReference type="ARBA" id="ARBA00022723"/>
    </source>
</evidence>
<evidence type="ECO:0000256" key="13">
    <source>
        <dbReference type="PROSITE-ProRule" id="PRU00455"/>
    </source>
</evidence>
<comment type="pathway">
    <text evidence="2 14">Protein modification; protein ubiquitination.</text>
</comment>
<dbReference type="UniPathway" id="UPA00143"/>
<dbReference type="InterPro" id="IPR013010">
    <property type="entry name" value="Znf_SIAH"/>
</dbReference>
<comment type="function">
    <text evidence="14">E3 ubiquitin-protein ligase that mediates ubiquitination and subsequent proteasomal degradation of target proteins. E3 ubiquitin ligases accept ubiquitin from an E2 ubiquitin-conjugating enzyme in the form of a thioester and then directly transfers the ubiquitin to targeted substrates.</text>
</comment>
<dbReference type="PANTHER" id="PTHR45877">
    <property type="entry name" value="E3 UBIQUITIN-PROTEIN LIGASE SIAH2"/>
    <property type="match status" value="1"/>
</dbReference>
<gene>
    <name evidence="17" type="primary">Siah1_2</name>
    <name evidence="17" type="ORF">B7P43_G18034</name>
</gene>
<evidence type="ECO:0000259" key="16">
    <source>
        <dbReference type="PROSITE" id="PS51081"/>
    </source>
</evidence>
<organism evidence="17 18">
    <name type="scientific">Cryptotermes secundus</name>
    <dbReference type="NCBI Taxonomy" id="105785"/>
    <lineage>
        <taxon>Eukaryota</taxon>
        <taxon>Metazoa</taxon>
        <taxon>Ecdysozoa</taxon>
        <taxon>Arthropoda</taxon>
        <taxon>Hexapoda</taxon>
        <taxon>Insecta</taxon>
        <taxon>Pterygota</taxon>
        <taxon>Neoptera</taxon>
        <taxon>Polyneoptera</taxon>
        <taxon>Dictyoptera</taxon>
        <taxon>Blattodea</taxon>
        <taxon>Blattoidea</taxon>
        <taxon>Termitoidae</taxon>
        <taxon>Kalotermitidae</taxon>
        <taxon>Cryptotermitinae</taxon>
        <taxon>Cryptotermes</taxon>
    </lineage>
</organism>
<dbReference type="GO" id="GO:0031624">
    <property type="term" value="F:ubiquitin conjugating enzyme binding"/>
    <property type="evidence" value="ECO:0007669"/>
    <property type="project" value="TreeGrafter"/>
</dbReference>
<dbReference type="Pfam" id="PF03145">
    <property type="entry name" value="Sina_TRAF"/>
    <property type="match status" value="1"/>
</dbReference>
<evidence type="ECO:0000256" key="3">
    <source>
        <dbReference type="ARBA" id="ARBA00009119"/>
    </source>
</evidence>
<dbReference type="InterPro" id="IPR018121">
    <property type="entry name" value="7-in-absentia-prot_TRAF-dom"/>
</dbReference>
<dbReference type="InterPro" id="IPR008974">
    <property type="entry name" value="TRAF-like"/>
</dbReference>
<dbReference type="Gene3D" id="2.60.210.10">
    <property type="entry name" value="Apoptosis, Tumor Necrosis Factor Receptor Associated Protein 2, Chain A"/>
    <property type="match status" value="1"/>
</dbReference>
<comment type="caution">
    <text evidence="17">The sequence shown here is derived from an EMBL/GenBank/DDBJ whole genome shotgun (WGS) entry which is preliminary data.</text>
</comment>
<dbReference type="PROSITE" id="PS51081">
    <property type="entry name" value="ZF_SIAH"/>
    <property type="match status" value="1"/>
</dbReference>
<dbReference type="FunFam" id="3.30.40.10:FF:000041">
    <property type="entry name" value="E3 ubiquitin-protein ligase SINAT3"/>
    <property type="match status" value="1"/>
</dbReference>
<evidence type="ECO:0000256" key="5">
    <source>
        <dbReference type="ARBA" id="ARBA00022679"/>
    </source>
</evidence>
<dbReference type="Proteomes" id="UP000235965">
    <property type="component" value="Unassembled WGS sequence"/>
</dbReference>
<comment type="catalytic activity">
    <reaction evidence="1 14">
        <text>S-ubiquitinyl-[E2 ubiquitin-conjugating enzyme]-L-cysteine + [acceptor protein]-L-lysine = [E2 ubiquitin-conjugating enzyme]-L-cysteine + N(6)-ubiquitinyl-[acceptor protein]-L-lysine.</text>
        <dbReference type="EC" id="2.3.2.27"/>
    </reaction>
</comment>
<dbReference type="GO" id="GO:0007601">
    <property type="term" value="P:visual perception"/>
    <property type="evidence" value="ECO:0007669"/>
    <property type="project" value="UniProtKB-KW"/>
</dbReference>
<dbReference type="InterPro" id="IPR049548">
    <property type="entry name" value="Sina-like_RING"/>
</dbReference>
<dbReference type="AlphaFoldDB" id="A0A2J7QR24"/>
<evidence type="ECO:0000256" key="12">
    <source>
        <dbReference type="ARBA" id="ARBA00062579"/>
    </source>
</evidence>
<dbReference type="InterPro" id="IPR004162">
    <property type="entry name" value="SINA-like_animal"/>
</dbReference>
<evidence type="ECO:0000313" key="18">
    <source>
        <dbReference type="Proteomes" id="UP000235965"/>
    </source>
</evidence>
<keyword evidence="9 14" id="KW-0862">Zinc</keyword>
<dbReference type="STRING" id="105785.A0A2J7QR24"/>
<feature type="domain" description="RING-type" evidence="15">
    <location>
        <begin position="14"/>
        <end position="49"/>
    </location>
</feature>
<dbReference type="Pfam" id="PF21361">
    <property type="entry name" value="Sina_ZnF"/>
    <property type="match status" value="1"/>
</dbReference>
<evidence type="ECO:0000313" key="17">
    <source>
        <dbReference type="EMBL" id="PNF31023.1"/>
    </source>
</evidence>
<dbReference type="SUPFAM" id="SSF49599">
    <property type="entry name" value="TRAF domain-like"/>
    <property type="match status" value="1"/>
</dbReference>
<keyword evidence="7 13" id="KW-0863">Zinc-finger</keyword>
<dbReference type="GO" id="GO:0008270">
    <property type="term" value="F:zinc ion binding"/>
    <property type="evidence" value="ECO:0007669"/>
    <property type="project" value="UniProtKB-KW"/>
</dbReference>
<protein>
    <recommendedName>
        <fullName evidence="14">E3 ubiquitin-protein ligase</fullName>
        <ecNumber evidence="14">2.3.2.27</ecNumber>
    </recommendedName>
</protein>
<evidence type="ECO:0000256" key="10">
    <source>
        <dbReference type="ARBA" id="ARBA00023305"/>
    </source>
</evidence>
<dbReference type="SUPFAM" id="SSF57850">
    <property type="entry name" value="RING/U-box"/>
    <property type="match status" value="1"/>
</dbReference>
<feature type="domain" description="SIAH-type" evidence="16">
    <location>
        <begin position="66"/>
        <end position="126"/>
    </location>
</feature>
<dbReference type="InParanoid" id="A0A2J7QR24"/>
<evidence type="ECO:0000256" key="8">
    <source>
        <dbReference type="ARBA" id="ARBA00022786"/>
    </source>
</evidence>
<keyword evidence="6 14" id="KW-0479">Metal-binding</keyword>
<dbReference type="PROSITE" id="PS50089">
    <property type="entry name" value="ZF_RING_2"/>
    <property type="match status" value="1"/>
</dbReference>
<evidence type="ECO:0000256" key="14">
    <source>
        <dbReference type="RuleBase" id="RU201113"/>
    </source>
</evidence>
<evidence type="ECO:0000256" key="2">
    <source>
        <dbReference type="ARBA" id="ARBA00004906"/>
    </source>
</evidence>
<dbReference type="GO" id="GO:0030154">
    <property type="term" value="P:cell differentiation"/>
    <property type="evidence" value="ECO:0007669"/>
    <property type="project" value="UniProtKB-ARBA"/>
</dbReference>
<evidence type="ECO:0000256" key="9">
    <source>
        <dbReference type="ARBA" id="ARBA00022833"/>
    </source>
</evidence>
<keyword evidence="18" id="KW-1185">Reference proteome</keyword>
<dbReference type="EMBL" id="NEVH01012037">
    <property type="protein sequence ID" value="PNF31023.1"/>
    <property type="molecule type" value="Genomic_DNA"/>
</dbReference>
<accession>A0A2J7QR24</accession>